<protein>
    <submittedName>
        <fullName evidence="1">Uncharacterized protein</fullName>
    </submittedName>
</protein>
<evidence type="ECO:0000313" key="2">
    <source>
        <dbReference type="Proteomes" id="UP000015241"/>
    </source>
</evidence>
<dbReference type="Proteomes" id="UP000015241">
    <property type="component" value="Unassembled WGS sequence"/>
</dbReference>
<proteinExistence type="predicted"/>
<dbReference type="InParanoid" id="S8DYK9"/>
<organism evidence="1 2">
    <name type="scientific">Fomitopsis schrenkii</name>
    <name type="common">Brown rot fungus</name>
    <dbReference type="NCBI Taxonomy" id="2126942"/>
    <lineage>
        <taxon>Eukaryota</taxon>
        <taxon>Fungi</taxon>
        <taxon>Dikarya</taxon>
        <taxon>Basidiomycota</taxon>
        <taxon>Agaricomycotina</taxon>
        <taxon>Agaricomycetes</taxon>
        <taxon>Polyporales</taxon>
        <taxon>Fomitopsis</taxon>
    </lineage>
</organism>
<keyword evidence="2" id="KW-1185">Reference proteome</keyword>
<name>S8DYK9_FOMSC</name>
<gene>
    <name evidence="1" type="ORF">FOMPIDRAFT_122451</name>
</gene>
<dbReference type="AlphaFoldDB" id="S8DYK9"/>
<sequence length="91" mass="9801">AGGWRRCKVPRQSRCRAGEGSGRTARNRGVDEAAGQGGRCIFIFTVAPAKTCSQPHACAQQLAVPVPTSASLRISWILVEQSGFGHNRPRR</sequence>
<dbReference type="HOGENOM" id="CLU_2432832_0_0_1"/>
<evidence type="ECO:0000313" key="1">
    <source>
        <dbReference type="EMBL" id="EPS96183.1"/>
    </source>
</evidence>
<dbReference type="EMBL" id="KE504192">
    <property type="protein sequence ID" value="EPS96183.1"/>
    <property type="molecule type" value="Genomic_DNA"/>
</dbReference>
<reference evidence="1 2" key="1">
    <citation type="journal article" date="2012" name="Science">
        <title>The Paleozoic origin of enzymatic lignin decomposition reconstructed from 31 fungal genomes.</title>
        <authorList>
            <person name="Floudas D."/>
            <person name="Binder M."/>
            <person name="Riley R."/>
            <person name="Barry K."/>
            <person name="Blanchette R.A."/>
            <person name="Henrissat B."/>
            <person name="Martinez A.T."/>
            <person name="Otillar R."/>
            <person name="Spatafora J.W."/>
            <person name="Yadav J.S."/>
            <person name="Aerts A."/>
            <person name="Benoit I."/>
            <person name="Boyd A."/>
            <person name="Carlson A."/>
            <person name="Copeland A."/>
            <person name="Coutinho P.M."/>
            <person name="de Vries R.P."/>
            <person name="Ferreira P."/>
            <person name="Findley K."/>
            <person name="Foster B."/>
            <person name="Gaskell J."/>
            <person name="Glotzer D."/>
            <person name="Gorecki P."/>
            <person name="Heitman J."/>
            <person name="Hesse C."/>
            <person name="Hori C."/>
            <person name="Igarashi K."/>
            <person name="Jurgens J.A."/>
            <person name="Kallen N."/>
            <person name="Kersten P."/>
            <person name="Kohler A."/>
            <person name="Kuees U."/>
            <person name="Kumar T.K.A."/>
            <person name="Kuo A."/>
            <person name="LaButti K."/>
            <person name="Larrondo L.F."/>
            <person name="Lindquist E."/>
            <person name="Ling A."/>
            <person name="Lombard V."/>
            <person name="Lucas S."/>
            <person name="Lundell T."/>
            <person name="Martin R."/>
            <person name="McLaughlin D.J."/>
            <person name="Morgenstern I."/>
            <person name="Morin E."/>
            <person name="Murat C."/>
            <person name="Nagy L.G."/>
            <person name="Nolan M."/>
            <person name="Ohm R.A."/>
            <person name="Patyshakuliyeva A."/>
            <person name="Rokas A."/>
            <person name="Ruiz-Duenas F.J."/>
            <person name="Sabat G."/>
            <person name="Salamov A."/>
            <person name="Samejima M."/>
            <person name="Schmutz J."/>
            <person name="Slot J.C."/>
            <person name="St John F."/>
            <person name="Stenlid J."/>
            <person name="Sun H."/>
            <person name="Sun S."/>
            <person name="Syed K."/>
            <person name="Tsang A."/>
            <person name="Wiebenga A."/>
            <person name="Young D."/>
            <person name="Pisabarro A."/>
            <person name="Eastwood D.C."/>
            <person name="Martin F."/>
            <person name="Cullen D."/>
            <person name="Grigoriev I.V."/>
            <person name="Hibbett D.S."/>
        </authorList>
    </citation>
    <scope>NUCLEOTIDE SEQUENCE</scope>
    <source>
        <strain evidence="2">FP-58527</strain>
    </source>
</reference>
<feature type="non-terminal residue" evidence="1">
    <location>
        <position position="1"/>
    </location>
</feature>
<accession>S8DYK9</accession>